<reference evidence="1" key="1">
    <citation type="journal article" date="2020" name="Nature">
        <title>Giant virus diversity and host interactions through global metagenomics.</title>
        <authorList>
            <person name="Schulz F."/>
            <person name="Roux S."/>
            <person name="Paez-Espino D."/>
            <person name="Jungbluth S."/>
            <person name="Walsh D.A."/>
            <person name="Denef V.J."/>
            <person name="McMahon K.D."/>
            <person name="Konstantinidis K.T."/>
            <person name="Eloe-Fadrosh E.A."/>
            <person name="Kyrpides N.C."/>
            <person name="Woyke T."/>
        </authorList>
    </citation>
    <scope>NUCLEOTIDE SEQUENCE</scope>
    <source>
        <strain evidence="1">GVMAG-M-3300020182-33</strain>
    </source>
</reference>
<protein>
    <submittedName>
        <fullName evidence="1">Uncharacterized protein</fullName>
    </submittedName>
</protein>
<sequence length="57" mass="6365">MSREQLASAPPPHAAVLFVGDGRCRWQMPKARKHKSVEGLDAEETYRDISIKVKLGC</sequence>
<organism evidence="1">
    <name type="scientific">viral metagenome</name>
    <dbReference type="NCBI Taxonomy" id="1070528"/>
    <lineage>
        <taxon>unclassified sequences</taxon>
        <taxon>metagenomes</taxon>
        <taxon>organismal metagenomes</taxon>
    </lineage>
</organism>
<proteinExistence type="predicted"/>
<accession>A0A6C0C1V4</accession>
<evidence type="ECO:0000313" key="1">
    <source>
        <dbReference type="EMBL" id="QHS97749.1"/>
    </source>
</evidence>
<name>A0A6C0C1V4_9ZZZZ</name>
<dbReference type="EMBL" id="MN739303">
    <property type="protein sequence ID" value="QHS97749.1"/>
    <property type="molecule type" value="Genomic_DNA"/>
</dbReference>
<dbReference type="AlphaFoldDB" id="A0A6C0C1V4"/>